<dbReference type="InterPro" id="IPR005119">
    <property type="entry name" value="LysR_subst-bd"/>
</dbReference>
<dbReference type="PANTHER" id="PTHR30419:SF8">
    <property type="entry name" value="NITROGEN ASSIMILATION TRANSCRIPTIONAL ACTIVATOR-RELATED"/>
    <property type="match status" value="1"/>
</dbReference>
<accession>A0A2X2BJ11</accession>
<feature type="domain" description="LysR substrate-binding" evidence="1">
    <location>
        <begin position="3"/>
        <end position="85"/>
    </location>
</feature>
<dbReference type="EMBL" id="UAUE01000003">
    <property type="protein sequence ID" value="SPY94438.1"/>
    <property type="molecule type" value="Genomic_DNA"/>
</dbReference>
<dbReference type="Gene3D" id="3.40.190.290">
    <property type="match status" value="1"/>
</dbReference>
<protein>
    <submittedName>
        <fullName evidence="2">LysR-family transcriptional regulator</fullName>
    </submittedName>
</protein>
<evidence type="ECO:0000313" key="2">
    <source>
        <dbReference type="EMBL" id="SPY94438.1"/>
    </source>
</evidence>
<sequence>MVRSACGIYNTEPQIVGRSNHLDLIIAMVKAGVGITLLPNSMCNKYPIDDLVVIPITSPTLSYQLALATNQNSYQSRSCQAWNKLAIEKLMKENI</sequence>
<dbReference type="GO" id="GO:0005829">
    <property type="term" value="C:cytosol"/>
    <property type="evidence" value="ECO:0007669"/>
    <property type="project" value="TreeGrafter"/>
</dbReference>
<gene>
    <name evidence="2" type="ORF">NCTC10975_00779</name>
</gene>
<evidence type="ECO:0000313" key="3">
    <source>
        <dbReference type="Proteomes" id="UP000251485"/>
    </source>
</evidence>
<dbReference type="PANTHER" id="PTHR30419">
    <property type="entry name" value="HTH-TYPE TRANSCRIPTIONAL REGULATOR YBHD"/>
    <property type="match status" value="1"/>
</dbReference>
<dbReference type="AlphaFoldDB" id="A0A2X2BJ11"/>
<dbReference type="Proteomes" id="UP000251485">
    <property type="component" value="Unassembled WGS sequence"/>
</dbReference>
<dbReference type="SUPFAM" id="SSF53850">
    <property type="entry name" value="Periplasmic binding protein-like II"/>
    <property type="match status" value="1"/>
</dbReference>
<name>A0A2X2BJ11_PROMI</name>
<reference evidence="2 3" key="1">
    <citation type="submission" date="2018-06" db="EMBL/GenBank/DDBJ databases">
        <authorList>
            <consortium name="Pathogen Informatics"/>
            <person name="Doyle S."/>
        </authorList>
    </citation>
    <scope>NUCLEOTIDE SEQUENCE [LARGE SCALE GENOMIC DNA]</scope>
    <source>
        <strain evidence="2 3">NCTC10975</strain>
    </source>
</reference>
<proteinExistence type="predicted"/>
<evidence type="ECO:0000259" key="1">
    <source>
        <dbReference type="Pfam" id="PF03466"/>
    </source>
</evidence>
<dbReference type="GO" id="GO:0006355">
    <property type="term" value="P:regulation of DNA-templated transcription"/>
    <property type="evidence" value="ECO:0007669"/>
    <property type="project" value="TreeGrafter"/>
</dbReference>
<organism evidence="2 3">
    <name type="scientific">Proteus mirabilis</name>
    <dbReference type="NCBI Taxonomy" id="584"/>
    <lineage>
        <taxon>Bacteria</taxon>
        <taxon>Pseudomonadati</taxon>
        <taxon>Pseudomonadota</taxon>
        <taxon>Gammaproteobacteria</taxon>
        <taxon>Enterobacterales</taxon>
        <taxon>Morganellaceae</taxon>
        <taxon>Proteus</taxon>
    </lineage>
</organism>
<dbReference type="InterPro" id="IPR050950">
    <property type="entry name" value="HTH-type_LysR_regulators"/>
</dbReference>
<dbReference type="Pfam" id="PF03466">
    <property type="entry name" value="LysR_substrate"/>
    <property type="match status" value="1"/>
</dbReference>